<keyword evidence="3" id="KW-0812">Transmembrane</keyword>
<dbReference type="AlphaFoldDB" id="A0A9K3D704"/>
<organism evidence="4 5">
    <name type="scientific">Kipferlia bialata</name>
    <dbReference type="NCBI Taxonomy" id="797122"/>
    <lineage>
        <taxon>Eukaryota</taxon>
        <taxon>Metamonada</taxon>
        <taxon>Carpediemonas-like organisms</taxon>
        <taxon>Kipferlia</taxon>
    </lineage>
</organism>
<evidence type="ECO:0000256" key="3">
    <source>
        <dbReference type="SAM" id="Phobius"/>
    </source>
</evidence>
<keyword evidence="3" id="KW-0472">Membrane</keyword>
<feature type="non-terminal residue" evidence="4">
    <location>
        <position position="1"/>
    </location>
</feature>
<reference evidence="4 5" key="1">
    <citation type="journal article" date="2018" name="PLoS ONE">
        <title>The draft genome of Kipferlia bialata reveals reductive genome evolution in fornicate parasites.</title>
        <authorList>
            <person name="Tanifuji G."/>
            <person name="Takabayashi S."/>
            <person name="Kume K."/>
            <person name="Takagi M."/>
            <person name="Nakayama T."/>
            <person name="Kamikawa R."/>
            <person name="Inagaki Y."/>
            <person name="Hashimoto T."/>
        </authorList>
    </citation>
    <scope>NUCLEOTIDE SEQUENCE [LARGE SCALE GENOMIC DNA]</scope>
    <source>
        <strain evidence="4">NY0173</strain>
    </source>
</reference>
<name>A0A9K3D704_9EUKA</name>
<protein>
    <recommendedName>
        <fullName evidence="6">Calcineurin-like phosphoesterase domain-containing protein</fullName>
    </recommendedName>
</protein>
<dbReference type="InterPro" id="IPR029052">
    <property type="entry name" value="Metallo-depent_PP-like"/>
</dbReference>
<dbReference type="PANTHER" id="PTHR10340">
    <property type="entry name" value="SPHINGOMYELIN PHOSPHODIESTERASE"/>
    <property type="match status" value="1"/>
</dbReference>
<dbReference type="OrthoDB" id="348678at2759"/>
<keyword evidence="1" id="KW-0378">Hydrolase</keyword>
<evidence type="ECO:0000256" key="2">
    <source>
        <dbReference type="ARBA" id="ARBA00023180"/>
    </source>
</evidence>
<evidence type="ECO:0000313" key="5">
    <source>
        <dbReference type="Proteomes" id="UP000265618"/>
    </source>
</evidence>
<accession>A0A9K3D704</accession>
<evidence type="ECO:0000313" key="4">
    <source>
        <dbReference type="EMBL" id="GIQ90106.1"/>
    </source>
</evidence>
<keyword evidence="2" id="KW-0325">Glycoprotein</keyword>
<dbReference type="EMBL" id="BDIP01005768">
    <property type="protein sequence ID" value="GIQ90106.1"/>
    <property type="molecule type" value="Genomic_DNA"/>
</dbReference>
<dbReference type="Proteomes" id="UP000265618">
    <property type="component" value="Unassembled WGS sequence"/>
</dbReference>
<comment type="caution">
    <text evidence="4">The sequence shown here is derived from an EMBL/GenBank/DDBJ whole genome shotgun (WGS) entry which is preliminary data.</text>
</comment>
<evidence type="ECO:0000256" key="1">
    <source>
        <dbReference type="ARBA" id="ARBA00022801"/>
    </source>
</evidence>
<evidence type="ECO:0008006" key="6">
    <source>
        <dbReference type="Google" id="ProtNLM"/>
    </source>
</evidence>
<keyword evidence="5" id="KW-1185">Reference proteome</keyword>
<dbReference type="GO" id="GO:0016787">
    <property type="term" value="F:hydrolase activity"/>
    <property type="evidence" value="ECO:0007669"/>
    <property type="project" value="UniProtKB-KW"/>
</dbReference>
<proteinExistence type="predicted"/>
<gene>
    <name evidence="4" type="ORF">KIPB_012768</name>
</gene>
<keyword evidence="3" id="KW-1133">Transmembrane helix</keyword>
<sequence>MKWTWRGTRLNGFVSRLVVGPTVITKLVSMSGSGLPALLLCLSVLAVCACSTGFSGDVLFLNDIHYDPLYVPNSQHQPDFCRTTRPWLSADDGSFGRYGCDAPLNLVEAHLSAASAAAPEASLIILNGDLPAHSLSDYPTQMEAMDMVVTLIRKHWPDTEVLVSIGNNDCFPDYYMPVGPNSRLEDLATSWDSLLDE</sequence>
<feature type="transmembrane region" description="Helical" evidence="3">
    <location>
        <begin position="37"/>
        <end position="60"/>
    </location>
</feature>
<dbReference type="PANTHER" id="PTHR10340:SF57">
    <property type="entry name" value="METALLOPHOS DOMAIN-CONTAINING PROTEIN"/>
    <property type="match status" value="1"/>
</dbReference>
<dbReference type="SUPFAM" id="SSF56300">
    <property type="entry name" value="Metallo-dependent phosphatases"/>
    <property type="match status" value="1"/>
</dbReference>